<protein>
    <submittedName>
        <fullName evidence="2">Uncharacterized protein</fullName>
    </submittedName>
</protein>
<reference evidence="2" key="1">
    <citation type="journal article" date="2021" name="Proc. Natl. Acad. Sci. U.S.A.">
        <title>A Catalog of Tens of Thousands of Viruses from Human Metagenomes Reveals Hidden Associations with Chronic Diseases.</title>
        <authorList>
            <person name="Tisza M.J."/>
            <person name="Buck C.B."/>
        </authorList>
    </citation>
    <scope>NUCLEOTIDE SEQUENCE</scope>
    <source>
        <strain evidence="2">Ctz6O13</strain>
    </source>
</reference>
<dbReference type="EMBL" id="BK032843">
    <property type="protein sequence ID" value="DAF63753.1"/>
    <property type="molecule type" value="Genomic_DNA"/>
</dbReference>
<sequence length="307" mass="34916">MVNRKNITLMAFSAGQESKEAFVPSRYIGVGSVNVLAINPNKAQLRELMGMELENEPVYVGTQEVDGKKIEYARVDVLLHTVPESNDGIDIKTRMTFFLRNQYRFNRDKTKVQVIDEYARTAWVTIDDAKAKVIPTYSNGNKANITNNYRPCYQGEEELTNFFKTFLNIPNPMVYKNQQWVPAPNLNECQARFDNIAGMFKGDFKELQSALALQPNNAVKVLFGVRTSNEGKQYQAFYTRMFLRNNVAAYDRLEADLKAAKEAGAYPSSEFQVCALKEYVVDSTPMEESRPIGDDPFGKPEDNPFFN</sequence>
<evidence type="ECO:0000256" key="1">
    <source>
        <dbReference type="SAM" id="MobiDB-lite"/>
    </source>
</evidence>
<proteinExistence type="predicted"/>
<accession>A0A8S5TKQ1</accession>
<feature type="region of interest" description="Disordered" evidence="1">
    <location>
        <begin position="283"/>
        <end position="307"/>
    </location>
</feature>
<name>A0A8S5TKQ1_9CAUD</name>
<evidence type="ECO:0000313" key="2">
    <source>
        <dbReference type="EMBL" id="DAF63753.1"/>
    </source>
</evidence>
<organism evidence="2">
    <name type="scientific">Podoviridae sp. ctz6O13</name>
    <dbReference type="NCBI Taxonomy" id="2827757"/>
    <lineage>
        <taxon>Viruses</taxon>
        <taxon>Duplodnaviria</taxon>
        <taxon>Heunggongvirae</taxon>
        <taxon>Uroviricota</taxon>
        <taxon>Caudoviricetes</taxon>
    </lineage>
</organism>
<feature type="compositionally biased region" description="Basic and acidic residues" evidence="1">
    <location>
        <begin position="287"/>
        <end position="307"/>
    </location>
</feature>